<gene>
    <name evidence="4" type="ORF">Y10_19970</name>
</gene>
<dbReference type="SUPFAM" id="SSF48208">
    <property type="entry name" value="Six-hairpin glycosidases"/>
    <property type="match status" value="1"/>
</dbReference>
<dbReference type="InterPro" id="IPR035398">
    <property type="entry name" value="Bac_rhamnosid_C"/>
</dbReference>
<feature type="domain" description="Alpha-rhamnosidase-like N-terminal" evidence="3">
    <location>
        <begin position="72"/>
        <end position="275"/>
    </location>
</feature>
<evidence type="ECO:0000259" key="3">
    <source>
        <dbReference type="Pfam" id="PF21209"/>
    </source>
</evidence>
<dbReference type="Gene3D" id="1.50.10.10">
    <property type="match status" value="1"/>
</dbReference>
<proteinExistence type="predicted"/>
<dbReference type="InterPro" id="IPR048932">
    <property type="entry name" value="Rhamnosid-like_N_bacteroidetes"/>
</dbReference>
<dbReference type="Pfam" id="PF17389">
    <property type="entry name" value="Bac_rhamnosid6H"/>
    <property type="match status" value="1"/>
</dbReference>
<feature type="domain" description="Alpha-L-rhamnosidase C-terminal" evidence="2">
    <location>
        <begin position="634"/>
        <end position="670"/>
    </location>
</feature>
<dbReference type="InterPro" id="IPR035396">
    <property type="entry name" value="Bac_rhamnosid6H"/>
</dbReference>
<organism evidence="4 5">
    <name type="scientific">Neptunitalea lumnitzerae</name>
    <dbReference type="NCBI Taxonomy" id="2965509"/>
    <lineage>
        <taxon>Bacteria</taxon>
        <taxon>Pseudomonadati</taxon>
        <taxon>Bacteroidota</taxon>
        <taxon>Flavobacteriia</taxon>
        <taxon>Flavobacteriales</taxon>
        <taxon>Flavobacteriaceae</taxon>
        <taxon>Neptunitalea</taxon>
    </lineage>
</organism>
<dbReference type="RefSeq" id="WP_281765256.1">
    <property type="nucleotide sequence ID" value="NZ_BRVO01000002.1"/>
</dbReference>
<sequence length="729" mass="84576">MKKQNKLFFLIIFICTIYVHGLFAQNTNNNATWIWYPGDYEIWLNNEMQARRTERGAFFPPLWRYYSPYSLVTFTKDFNLAKPDVVNIKVEGQAKVQLDGQMYYGALENMEIPSGKHTITIKVYNQKGVPTLFVEGNNLVSDSSWLVTYEDKEWIDESGLASGVSGTEWEQVGSWNFNSVTALPSEYKLETTPWYVQNQETYKNGFVADFGKETFGYIKLHGLKGVGSVTVYYGESMEEAKSEQFCETLDRVQVTENTDSEYVIESSKAFRYVNVQTEGEVKLDSVSMLYEYLPLDYKGSFKCSDEQLNKIWDVSAYTMHLTTREFFIDGIKRDRWVWSGDAYQSYLMNYYLFFDNPSVKRTMYALRGKEPVNTHINTIMDYSLYWFLGVYDYYKFSGDKEFVKQIYPRMKTLMDFCLKRRNTNGMMEGLTGDWVFIDWADGLSKQGEVSFEQLLLARSLETMALCAKINEDIENEKFYKTEAGTLKKKIFEQFWSKDKGAFLHNSVHDTTEDKVTRYTNMFAIFFNYLSEEKKEAVKTNVLLNDNVQQITTPYMRFYELEALCQLGEQKYVLNEIRNYWGGMLQLGATSFWEKYDPNEKGEKQLAMYGRPYGKSLCHAWGASPVYLFGKYYLGVQPLTPGYETYKIEPVLGGLQWMEGTVPTPYGNISIYTTTKEIKVSAKGGIGTLLFKSVRKPSVTNGTIEKIGHQQYQLTIQPNTNYRIKYKAVE</sequence>
<reference evidence="4" key="1">
    <citation type="submission" date="2022-07" db="EMBL/GenBank/DDBJ databases">
        <title>Taxonomy of Novel Oxalotrophic and Methylotrophic Bacteria.</title>
        <authorList>
            <person name="Sahin N."/>
            <person name="Tani A."/>
        </authorList>
    </citation>
    <scope>NUCLEOTIDE SEQUENCE</scope>
    <source>
        <strain evidence="4">Y10</strain>
    </source>
</reference>
<protein>
    <submittedName>
        <fullName evidence="4">Alpha-rhamnosidase</fullName>
    </submittedName>
</protein>
<dbReference type="Pfam" id="PF17390">
    <property type="entry name" value="Bac_rhamnosid_C"/>
    <property type="match status" value="1"/>
</dbReference>
<evidence type="ECO:0000313" key="4">
    <source>
        <dbReference type="EMBL" id="GLB49629.1"/>
    </source>
</evidence>
<evidence type="ECO:0000259" key="1">
    <source>
        <dbReference type="Pfam" id="PF17389"/>
    </source>
</evidence>
<dbReference type="Gene3D" id="2.60.420.10">
    <property type="entry name" value="Maltose phosphorylase, domain 3"/>
    <property type="match status" value="1"/>
</dbReference>
<dbReference type="PANTHER" id="PTHR34987:SF6">
    <property type="entry name" value="ALPHA-L-RHAMNOSIDASE SIX-HAIRPIN GLYCOSIDASE DOMAIN-CONTAINING PROTEIN"/>
    <property type="match status" value="1"/>
</dbReference>
<dbReference type="Pfam" id="PF21209">
    <property type="entry name" value="Bac_rhamnosid-like_N"/>
    <property type="match status" value="1"/>
</dbReference>
<evidence type="ECO:0000259" key="2">
    <source>
        <dbReference type="Pfam" id="PF17390"/>
    </source>
</evidence>
<evidence type="ECO:0000313" key="5">
    <source>
        <dbReference type="Proteomes" id="UP001143543"/>
    </source>
</evidence>
<dbReference type="Proteomes" id="UP001143543">
    <property type="component" value="Unassembled WGS sequence"/>
</dbReference>
<dbReference type="PANTHER" id="PTHR34987">
    <property type="entry name" value="C, PUTATIVE (AFU_ORTHOLOGUE AFUA_3G02880)-RELATED"/>
    <property type="match status" value="1"/>
</dbReference>
<dbReference type="Gene3D" id="2.60.120.260">
    <property type="entry name" value="Galactose-binding domain-like"/>
    <property type="match status" value="2"/>
</dbReference>
<name>A0ABQ5MJQ6_9FLAO</name>
<comment type="caution">
    <text evidence="4">The sequence shown here is derived from an EMBL/GenBank/DDBJ whole genome shotgun (WGS) entry which is preliminary data.</text>
</comment>
<dbReference type="InterPro" id="IPR008928">
    <property type="entry name" value="6-hairpin_glycosidase_sf"/>
</dbReference>
<keyword evidence="5" id="KW-1185">Reference proteome</keyword>
<dbReference type="InterPro" id="IPR012341">
    <property type="entry name" value="6hp_glycosidase-like_sf"/>
</dbReference>
<dbReference type="EMBL" id="BRVO01000002">
    <property type="protein sequence ID" value="GLB49629.1"/>
    <property type="molecule type" value="Genomic_DNA"/>
</dbReference>
<feature type="domain" description="Alpha-L-rhamnosidase six-hairpin glycosidase" evidence="1">
    <location>
        <begin position="298"/>
        <end position="630"/>
    </location>
</feature>
<accession>A0ABQ5MJQ6</accession>